<name>A0ABR7KDL1_9FIRM</name>
<reference evidence="8 9" key="1">
    <citation type="submission" date="2020-08" db="EMBL/GenBank/DDBJ databases">
        <authorList>
            <person name="Liu C."/>
            <person name="Sun Q."/>
        </authorList>
    </citation>
    <scope>NUCLEOTIDE SEQUENCE [LARGE SCALE GENOMIC DNA]</scope>
    <source>
        <strain evidence="8 9">NSJ-22</strain>
    </source>
</reference>
<evidence type="ECO:0000256" key="5">
    <source>
        <dbReference type="ARBA" id="ARBA00022989"/>
    </source>
</evidence>
<dbReference type="Pfam" id="PF02417">
    <property type="entry name" value="Chromate_transp"/>
    <property type="match status" value="1"/>
</dbReference>
<evidence type="ECO:0000256" key="7">
    <source>
        <dbReference type="SAM" id="Phobius"/>
    </source>
</evidence>
<proteinExistence type="inferred from homology"/>
<gene>
    <name evidence="8" type="ORF">H8909_11355</name>
</gene>
<feature type="transmembrane region" description="Helical" evidence="7">
    <location>
        <begin position="109"/>
        <end position="133"/>
    </location>
</feature>
<keyword evidence="6 7" id="KW-0472">Membrane</keyword>
<evidence type="ECO:0000256" key="2">
    <source>
        <dbReference type="ARBA" id="ARBA00005262"/>
    </source>
</evidence>
<keyword evidence="5 7" id="KW-1133">Transmembrane helix</keyword>
<sequence length="185" mass="20195">MNILKNKLVKLFFSTLYLSAFTFGGGYVIVSLMRKKFVDEYKWIDEDEMLDLVAIAQSAPGPIAVNGAIVVGYKMAGLLGIFISVLATIIPPFVIISVISVFYEIFKTNLIVSLMLEGMQAGVGAVIASVCFEMGSGLLKEKNKLYPVIMIGAFVANYIFNINVMIVIIVCIMIGLLYSLKGVQS</sequence>
<evidence type="ECO:0000256" key="6">
    <source>
        <dbReference type="ARBA" id="ARBA00023136"/>
    </source>
</evidence>
<dbReference type="PANTHER" id="PTHR43663:SF1">
    <property type="entry name" value="CHROMATE TRANSPORTER"/>
    <property type="match status" value="1"/>
</dbReference>
<evidence type="ECO:0000256" key="1">
    <source>
        <dbReference type="ARBA" id="ARBA00004651"/>
    </source>
</evidence>
<dbReference type="PANTHER" id="PTHR43663">
    <property type="entry name" value="CHROMATE TRANSPORT PROTEIN-RELATED"/>
    <property type="match status" value="1"/>
</dbReference>
<keyword evidence="3" id="KW-1003">Cell membrane</keyword>
<dbReference type="RefSeq" id="WP_187012910.1">
    <property type="nucleotide sequence ID" value="NZ_JACRWG010000065.1"/>
</dbReference>
<protein>
    <submittedName>
        <fullName evidence="8">Chromate transporter</fullName>
    </submittedName>
</protein>
<feature type="transmembrane region" description="Helical" evidence="7">
    <location>
        <begin position="12"/>
        <end position="32"/>
    </location>
</feature>
<feature type="transmembrane region" description="Helical" evidence="7">
    <location>
        <begin position="145"/>
        <end position="178"/>
    </location>
</feature>
<organism evidence="8 9">
    <name type="scientific">Catenibacterium faecis</name>
    <dbReference type="NCBI Taxonomy" id="2764323"/>
    <lineage>
        <taxon>Bacteria</taxon>
        <taxon>Bacillati</taxon>
        <taxon>Bacillota</taxon>
        <taxon>Erysipelotrichia</taxon>
        <taxon>Erysipelotrichales</taxon>
        <taxon>Coprobacillaceae</taxon>
        <taxon>Catenibacterium</taxon>
    </lineage>
</organism>
<feature type="transmembrane region" description="Helical" evidence="7">
    <location>
        <begin position="78"/>
        <end position="103"/>
    </location>
</feature>
<evidence type="ECO:0000313" key="8">
    <source>
        <dbReference type="EMBL" id="MBC6010816.1"/>
    </source>
</evidence>
<dbReference type="InterPro" id="IPR052518">
    <property type="entry name" value="CHR_Transporter"/>
</dbReference>
<accession>A0ABR7KDL1</accession>
<dbReference type="EMBL" id="JACRWG010000065">
    <property type="protein sequence ID" value="MBC6010816.1"/>
    <property type="molecule type" value="Genomic_DNA"/>
</dbReference>
<comment type="similarity">
    <text evidence="2">Belongs to the chromate ion transporter (CHR) (TC 2.A.51) family.</text>
</comment>
<dbReference type="Proteomes" id="UP000603474">
    <property type="component" value="Unassembled WGS sequence"/>
</dbReference>
<evidence type="ECO:0000313" key="9">
    <source>
        <dbReference type="Proteomes" id="UP000603474"/>
    </source>
</evidence>
<keyword evidence="9" id="KW-1185">Reference proteome</keyword>
<keyword evidence="4 7" id="KW-0812">Transmembrane</keyword>
<evidence type="ECO:0000256" key="3">
    <source>
        <dbReference type="ARBA" id="ARBA00022475"/>
    </source>
</evidence>
<comment type="caution">
    <text evidence="8">The sequence shown here is derived from an EMBL/GenBank/DDBJ whole genome shotgun (WGS) entry which is preliminary data.</text>
</comment>
<comment type="subcellular location">
    <subcellularLocation>
        <location evidence="1">Cell membrane</location>
        <topology evidence="1">Multi-pass membrane protein</topology>
    </subcellularLocation>
</comment>
<evidence type="ECO:0000256" key="4">
    <source>
        <dbReference type="ARBA" id="ARBA00022692"/>
    </source>
</evidence>
<dbReference type="InterPro" id="IPR003370">
    <property type="entry name" value="Chromate_transpt"/>
</dbReference>
<feature type="transmembrane region" description="Helical" evidence="7">
    <location>
        <begin position="52"/>
        <end position="71"/>
    </location>
</feature>